<name>A0A251TDT6_HELAN</name>
<evidence type="ECO:0000313" key="1">
    <source>
        <dbReference type="EMBL" id="KAF5781571.1"/>
    </source>
</evidence>
<dbReference type="EMBL" id="CM007900">
    <property type="protein sequence ID" value="OTG08101.1"/>
    <property type="molecule type" value="Genomic_DNA"/>
</dbReference>
<organism evidence="2 3">
    <name type="scientific">Helianthus annuus</name>
    <name type="common">Common sunflower</name>
    <dbReference type="NCBI Taxonomy" id="4232"/>
    <lineage>
        <taxon>Eukaryota</taxon>
        <taxon>Viridiplantae</taxon>
        <taxon>Streptophyta</taxon>
        <taxon>Embryophyta</taxon>
        <taxon>Tracheophyta</taxon>
        <taxon>Spermatophyta</taxon>
        <taxon>Magnoliopsida</taxon>
        <taxon>eudicotyledons</taxon>
        <taxon>Gunneridae</taxon>
        <taxon>Pentapetalae</taxon>
        <taxon>asterids</taxon>
        <taxon>campanulids</taxon>
        <taxon>Asterales</taxon>
        <taxon>Asteraceae</taxon>
        <taxon>Asteroideae</taxon>
        <taxon>Heliantheae alliance</taxon>
        <taxon>Heliantheae</taxon>
        <taxon>Helianthus</taxon>
    </lineage>
</organism>
<reference evidence="2" key="2">
    <citation type="submission" date="2017-02" db="EMBL/GenBank/DDBJ databases">
        <title>Sunflower complete genome.</title>
        <authorList>
            <person name="Langlade N."/>
            <person name="Munos S."/>
        </authorList>
    </citation>
    <scope>NUCLEOTIDE SEQUENCE [LARGE SCALE GENOMIC DNA]</scope>
    <source>
        <tissue evidence="2">Leaves</tissue>
    </source>
</reference>
<protein>
    <submittedName>
        <fullName evidence="2">Uncharacterized protein</fullName>
    </submittedName>
</protein>
<sequence length="60" mass="6848">MTDFDGQKLRYVVRRINRVVRERIGSVCSNKMGKTWVYPMVMNGFSNTSGKEGKFSISKG</sequence>
<evidence type="ECO:0000313" key="2">
    <source>
        <dbReference type="EMBL" id="OTG08101.1"/>
    </source>
</evidence>
<accession>A0A251TDT6</accession>
<dbReference type="InParanoid" id="A0A251TDT6"/>
<proteinExistence type="predicted"/>
<dbReference type="EMBL" id="MNCJ02000326">
    <property type="protein sequence ID" value="KAF5781571.1"/>
    <property type="molecule type" value="Genomic_DNA"/>
</dbReference>
<dbReference type="Gramene" id="mRNA:HanXRQr2_Chr11g0485251">
    <property type="protein sequence ID" value="mRNA:HanXRQr2_Chr11g0485251"/>
    <property type="gene ID" value="HanXRQr2_Chr11g0485251"/>
</dbReference>
<dbReference type="Proteomes" id="UP000215914">
    <property type="component" value="Chromosome 11"/>
</dbReference>
<gene>
    <name evidence="2" type="ORF">HannXRQ_Chr11g0337851</name>
    <name evidence="1" type="ORF">HanXRQr2_Chr11g0485251</name>
</gene>
<evidence type="ECO:0000313" key="3">
    <source>
        <dbReference type="Proteomes" id="UP000215914"/>
    </source>
</evidence>
<reference evidence="1 3" key="1">
    <citation type="journal article" date="2017" name="Nature">
        <title>The sunflower genome provides insights into oil metabolism, flowering and Asterid evolution.</title>
        <authorList>
            <person name="Badouin H."/>
            <person name="Gouzy J."/>
            <person name="Grassa C.J."/>
            <person name="Murat F."/>
            <person name="Staton S.E."/>
            <person name="Cottret L."/>
            <person name="Lelandais-Briere C."/>
            <person name="Owens G.L."/>
            <person name="Carrere S."/>
            <person name="Mayjonade B."/>
            <person name="Legrand L."/>
            <person name="Gill N."/>
            <person name="Kane N.C."/>
            <person name="Bowers J.E."/>
            <person name="Hubner S."/>
            <person name="Bellec A."/>
            <person name="Berard A."/>
            <person name="Berges H."/>
            <person name="Blanchet N."/>
            <person name="Boniface M.C."/>
            <person name="Brunel D."/>
            <person name="Catrice O."/>
            <person name="Chaidir N."/>
            <person name="Claudel C."/>
            <person name="Donnadieu C."/>
            <person name="Faraut T."/>
            <person name="Fievet G."/>
            <person name="Helmstetter N."/>
            <person name="King M."/>
            <person name="Knapp S.J."/>
            <person name="Lai Z."/>
            <person name="Le Paslier M.C."/>
            <person name="Lippi Y."/>
            <person name="Lorenzon L."/>
            <person name="Mandel J.R."/>
            <person name="Marage G."/>
            <person name="Marchand G."/>
            <person name="Marquand E."/>
            <person name="Bret-Mestries E."/>
            <person name="Morien E."/>
            <person name="Nambeesan S."/>
            <person name="Nguyen T."/>
            <person name="Pegot-Espagnet P."/>
            <person name="Pouilly N."/>
            <person name="Raftis F."/>
            <person name="Sallet E."/>
            <person name="Schiex T."/>
            <person name="Thomas J."/>
            <person name="Vandecasteele C."/>
            <person name="Vares D."/>
            <person name="Vear F."/>
            <person name="Vautrin S."/>
            <person name="Crespi M."/>
            <person name="Mangin B."/>
            <person name="Burke J.M."/>
            <person name="Salse J."/>
            <person name="Munos S."/>
            <person name="Vincourt P."/>
            <person name="Rieseberg L.H."/>
            <person name="Langlade N.B."/>
        </authorList>
    </citation>
    <scope>NUCLEOTIDE SEQUENCE [LARGE SCALE GENOMIC DNA]</scope>
    <source>
        <strain evidence="3">cv. SF193</strain>
        <tissue evidence="1">Leaves</tissue>
    </source>
</reference>
<dbReference type="AlphaFoldDB" id="A0A251TDT6"/>
<keyword evidence="3" id="KW-1185">Reference proteome</keyword>
<reference evidence="1" key="3">
    <citation type="submission" date="2020-06" db="EMBL/GenBank/DDBJ databases">
        <title>Helianthus annuus Genome sequencing and assembly Release 2.</title>
        <authorList>
            <person name="Gouzy J."/>
            <person name="Langlade N."/>
            <person name="Munos S."/>
        </authorList>
    </citation>
    <scope>NUCLEOTIDE SEQUENCE</scope>
    <source>
        <tissue evidence="1">Leaves</tissue>
    </source>
</reference>